<reference evidence="1 2" key="1">
    <citation type="journal article" date="2024" name="G3 (Bethesda)">
        <title>Genome assembly of Hibiscus sabdariffa L. provides insights into metabolisms of medicinal natural products.</title>
        <authorList>
            <person name="Kim T."/>
        </authorList>
    </citation>
    <scope>NUCLEOTIDE SEQUENCE [LARGE SCALE GENOMIC DNA]</scope>
    <source>
        <strain evidence="1">TK-2024</strain>
        <tissue evidence="1">Old leaves</tissue>
    </source>
</reference>
<gene>
    <name evidence="1" type="ORF">V6N12_037630</name>
</gene>
<protein>
    <submittedName>
        <fullName evidence="1">Uncharacterized protein</fullName>
    </submittedName>
</protein>
<proteinExistence type="predicted"/>
<keyword evidence="2" id="KW-1185">Reference proteome</keyword>
<evidence type="ECO:0000313" key="1">
    <source>
        <dbReference type="EMBL" id="KAK8513138.1"/>
    </source>
</evidence>
<evidence type="ECO:0000313" key="2">
    <source>
        <dbReference type="Proteomes" id="UP001472677"/>
    </source>
</evidence>
<comment type="caution">
    <text evidence="1">The sequence shown here is derived from an EMBL/GenBank/DDBJ whole genome shotgun (WGS) entry which is preliminary data.</text>
</comment>
<dbReference type="Proteomes" id="UP001472677">
    <property type="component" value="Unassembled WGS sequence"/>
</dbReference>
<name>A0ABR2C193_9ROSI</name>
<organism evidence="1 2">
    <name type="scientific">Hibiscus sabdariffa</name>
    <name type="common">roselle</name>
    <dbReference type="NCBI Taxonomy" id="183260"/>
    <lineage>
        <taxon>Eukaryota</taxon>
        <taxon>Viridiplantae</taxon>
        <taxon>Streptophyta</taxon>
        <taxon>Embryophyta</taxon>
        <taxon>Tracheophyta</taxon>
        <taxon>Spermatophyta</taxon>
        <taxon>Magnoliopsida</taxon>
        <taxon>eudicotyledons</taxon>
        <taxon>Gunneridae</taxon>
        <taxon>Pentapetalae</taxon>
        <taxon>rosids</taxon>
        <taxon>malvids</taxon>
        <taxon>Malvales</taxon>
        <taxon>Malvaceae</taxon>
        <taxon>Malvoideae</taxon>
        <taxon>Hibiscus</taxon>
    </lineage>
</organism>
<dbReference type="EMBL" id="JBBPBM010000070">
    <property type="protein sequence ID" value="KAK8513138.1"/>
    <property type="molecule type" value="Genomic_DNA"/>
</dbReference>
<accession>A0ABR2C193</accession>
<sequence>MTPVEDNLVRYCRSVVGVVNEAKLSVLETCALGWVNEAVSIRVEMMFVVSGGEARESVEKPGVKVGEHRVVSHAVTILGADGVVVALVIRFAQGGAKKVKSVNSLVDALGLPT</sequence>